<dbReference type="RefSeq" id="WP_084520926.1">
    <property type="nucleotide sequence ID" value="NZ_JABELX010000010.1"/>
</dbReference>
<keyword evidence="4 7" id="KW-1133">Transmembrane helix</keyword>
<reference evidence="9 10" key="1">
    <citation type="submission" date="2020-05" db="EMBL/GenBank/DDBJ databases">
        <title>MicrobeNet Type strains.</title>
        <authorList>
            <person name="Nicholson A.C."/>
        </authorList>
    </citation>
    <scope>NUCLEOTIDE SEQUENCE [LARGE SCALE GENOMIC DNA]</scope>
    <source>
        <strain evidence="9 10">JCM 3224</strain>
    </source>
</reference>
<feature type="transmembrane region" description="Helical" evidence="7">
    <location>
        <begin position="33"/>
        <end position="51"/>
    </location>
</feature>
<evidence type="ECO:0000256" key="5">
    <source>
        <dbReference type="ARBA" id="ARBA00023136"/>
    </source>
</evidence>
<dbReference type="InterPro" id="IPR050638">
    <property type="entry name" value="AA-Vitamin_Transporters"/>
</dbReference>
<dbReference type="InterPro" id="IPR037185">
    <property type="entry name" value="EmrE-like"/>
</dbReference>
<comment type="caution">
    <text evidence="9">The sequence shown here is derived from an EMBL/GenBank/DDBJ whole genome shotgun (WGS) entry which is preliminary data.</text>
</comment>
<proteinExistence type="inferred from homology"/>
<dbReference type="GO" id="GO:0016020">
    <property type="term" value="C:membrane"/>
    <property type="evidence" value="ECO:0007669"/>
    <property type="project" value="UniProtKB-SubCell"/>
</dbReference>
<evidence type="ECO:0000259" key="8">
    <source>
        <dbReference type="Pfam" id="PF00892"/>
    </source>
</evidence>
<feature type="transmembrane region" description="Helical" evidence="7">
    <location>
        <begin position="175"/>
        <end position="193"/>
    </location>
</feature>
<feature type="transmembrane region" description="Helical" evidence="7">
    <location>
        <begin position="246"/>
        <end position="265"/>
    </location>
</feature>
<feature type="transmembrane region" description="Helical" evidence="7">
    <location>
        <begin position="115"/>
        <end position="132"/>
    </location>
</feature>
<dbReference type="AlphaFoldDB" id="A0A849CA97"/>
<evidence type="ECO:0000256" key="2">
    <source>
        <dbReference type="ARBA" id="ARBA00007362"/>
    </source>
</evidence>
<gene>
    <name evidence="9" type="ORF">HLB23_26065</name>
</gene>
<feature type="transmembrane region" description="Helical" evidence="7">
    <location>
        <begin position="7"/>
        <end position="27"/>
    </location>
</feature>
<evidence type="ECO:0000256" key="6">
    <source>
        <dbReference type="SAM" id="MobiDB-lite"/>
    </source>
</evidence>
<dbReference type="Gene3D" id="1.10.3730.20">
    <property type="match status" value="2"/>
</dbReference>
<comment type="subcellular location">
    <subcellularLocation>
        <location evidence="1">Membrane</location>
        <topology evidence="1">Multi-pass membrane protein</topology>
    </subcellularLocation>
</comment>
<feature type="domain" description="EamA" evidence="8">
    <location>
        <begin position="142"/>
        <end position="286"/>
    </location>
</feature>
<dbReference type="SUPFAM" id="SSF103481">
    <property type="entry name" value="Multidrug resistance efflux transporter EmrE"/>
    <property type="match status" value="2"/>
</dbReference>
<evidence type="ECO:0000256" key="3">
    <source>
        <dbReference type="ARBA" id="ARBA00022692"/>
    </source>
</evidence>
<feature type="transmembrane region" description="Helical" evidence="7">
    <location>
        <begin position="271"/>
        <end position="290"/>
    </location>
</feature>
<evidence type="ECO:0000256" key="4">
    <source>
        <dbReference type="ARBA" id="ARBA00022989"/>
    </source>
</evidence>
<feature type="domain" description="EamA" evidence="8">
    <location>
        <begin position="7"/>
        <end position="130"/>
    </location>
</feature>
<organism evidence="9 10">
    <name type="scientific">Nocardia uniformis</name>
    <dbReference type="NCBI Taxonomy" id="53432"/>
    <lineage>
        <taxon>Bacteria</taxon>
        <taxon>Bacillati</taxon>
        <taxon>Actinomycetota</taxon>
        <taxon>Actinomycetes</taxon>
        <taxon>Mycobacteriales</taxon>
        <taxon>Nocardiaceae</taxon>
        <taxon>Nocardia</taxon>
    </lineage>
</organism>
<evidence type="ECO:0000256" key="7">
    <source>
        <dbReference type="SAM" id="Phobius"/>
    </source>
</evidence>
<evidence type="ECO:0000256" key="1">
    <source>
        <dbReference type="ARBA" id="ARBA00004141"/>
    </source>
</evidence>
<feature type="transmembrane region" description="Helical" evidence="7">
    <location>
        <begin position="138"/>
        <end position="155"/>
    </location>
</feature>
<keyword evidence="10" id="KW-1185">Reference proteome</keyword>
<evidence type="ECO:0000313" key="9">
    <source>
        <dbReference type="EMBL" id="NNH73280.1"/>
    </source>
</evidence>
<feature type="region of interest" description="Disordered" evidence="6">
    <location>
        <begin position="305"/>
        <end position="345"/>
    </location>
</feature>
<dbReference type="EMBL" id="JABELX010000010">
    <property type="protein sequence ID" value="NNH73280.1"/>
    <property type="molecule type" value="Genomic_DNA"/>
</dbReference>
<dbReference type="PANTHER" id="PTHR32322:SF9">
    <property type="entry name" value="AMINO-ACID METABOLITE EFFLUX PUMP-RELATED"/>
    <property type="match status" value="1"/>
</dbReference>
<keyword evidence="5 7" id="KW-0472">Membrane</keyword>
<name>A0A849CA97_9NOCA</name>
<feature type="transmembrane region" description="Helical" evidence="7">
    <location>
        <begin position="213"/>
        <end position="234"/>
    </location>
</feature>
<accession>A0A849CA97</accession>
<comment type="similarity">
    <text evidence="2">Belongs to the EamA transporter family.</text>
</comment>
<dbReference type="PANTHER" id="PTHR32322">
    <property type="entry name" value="INNER MEMBRANE TRANSPORTER"/>
    <property type="match status" value="1"/>
</dbReference>
<protein>
    <submittedName>
        <fullName evidence="9">EamA family transporter</fullName>
    </submittedName>
</protein>
<feature type="transmembrane region" description="Helical" evidence="7">
    <location>
        <begin position="86"/>
        <end position="108"/>
    </location>
</feature>
<dbReference type="Proteomes" id="UP000586827">
    <property type="component" value="Unassembled WGS sequence"/>
</dbReference>
<evidence type="ECO:0000313" key="10">
    <source>
        <dbReference type="Proteomes" id="UP000586827"/>
    </source>
</evidence>
<dbReference type="Pfam" id="PF00892">
    <property type="entry name" value="EamA"/>
    <property type="match status" value="2"/>
</dbReference>
<keyword evidence="3 7" id="KW-0812">Transmembrane</keyword>
<feature type="transmembrane region" description="Helical" evidence="7">
    <location>
        <begin position="58"/>
        <end position="80"/>
    </location>
</feature>
<dbReference type="InterPro" id="IPR000620">
    <property type="entry name" value="EamA_dom"/>
</dbReference>
<sequence>MTYRDRLIGLTVVLLWGLNFLAIRVGLDHFPPFFFAALRFAVIAVPVLLLVPRPKVPWRWLVLYGAGFGVLQFAFLFSAMRAGMPTGLASLVLQSSAPFTVLLGAVFLRERLRPVQLLGIAVAMGGMAVIGWDRAQHAALLPVLLTLAGGLGWAFGNIGSRLAVADSEGVNPLHLTLWMTVVAPLPMFALSALTEGPSTGWRDLADSFSATGWPALVALAYIVLLGTIAGSGLWTLLMSRYPASTVAPLSLLVPVVGIAASWAFLHETPTVLSLVGAVVVIGGAFTATSAGCRAATLADAAAAPEGSDMSASAPPPTSGLPIQREPDPAQSASDVRPIQRAAVTG</sequence>